<name>A0A4R5P4Q7_9MYCO</name>
<dbReference type="RefSeq" id="WP_078335846.1">
    <property type="nucleotide sequence ID" value="NZ_MAFQ01000014.1"/>
</dbReference>
<dbReference type="Proteomes" id="UP000295627">
    <property type="component" value="Unassembled WGS sequence"/>
</dbReference>
<dbReference type="EMBL" id="RXLR01000024">
    <property type="protein sequence ID" value="TDH18000.1"/>
    <property type="molecule type" value="Genomic_DNA"/>
</dbReference>
<organism evidence="1 2">
    <name type="scientific">Mycobacteroides franklinii</name>
    <dbReference type="NCBI Taxonomy" id="948102"/>
    <lineage>
        <taxon>Bacteria</taxon>
        <taxon>Bacillati</taxon>
        <taxon>Actinomycetota</taxon>
        <taxon>Actinomycetes</taxon>
        <taxon>Mycobacteriales</taxon>
        <taxon>Mycobacteriaceae</taxon>
        <taxon>Mycobacteroides</taxon>
    </lineage>
</organism>
<sequence>MRIDTQWVAYDEDRGIMTRQDSAEAVIAWLEEFTGGAVHRKRHYDCEVYQYFVGPAADDWDIYLVFPPGEDLDAYGFYLDSADLGTGRWAKGQRWYAWSVDEEGEFDPCVAAIRPGRAEILQWCLNQTSLPVTAADVITQDDGPLLSVSIPRRFPVDNSIEMFDYQLFRGDAVPEGVDLSSRELLTGFL</sequence>
<gene>
    <name evidence="1" type="ORF">EJ571_25065</name>
</gene>
<comment type="caution">
    <text evidence="1">The sequence shown here is derived from an EMBL/GenBank/DDBJ whole genome shotgun (WGS) entry which is preliminary data.</text>
</comment>
<accession>A0A4R5P4Q7</accession>
<protein>
    <submittedName>
        <fullName evidence="1">Uncharacterized protein</fullName>
    </submittedName>
</protein>
<dbReference type="AlphaFoldDB" id="A0A4R5P4Q7"/>
<proteinExistence type="predicted"/>
<evidence type="ECO:0000313" key="1">
    <source>
        <dbReference type="EMBL" id="TDH18000.1"/>
    </source>
</evidence>
<reference evidence="1 2" key="1">
    <citation type="journal article" date="2019" name="Sci. Rep.">
        <title>Extended insight into the Mycobacterium chelonae-abscessus complex through whole genome sequencing of Mycobacterium salmoniphilum outbreak and Mycobacterium salmoniphilum-like strains.</title>
        <authorList>
            <person name="Behra P.R.K."/>
            <person name="Das S."/>
            <person name="Pettersson B.M.F."/>
            <person name="Shirreff L."/>
            <person name="DuCote T."/>
            <person name="Jacobsson K.G."/>
            <person name="Ennis D.G."/>
            <person name="Kirsebom L.A."/>
        </authorList>
    </citation>
    <scope>NUCLEOTIDE SEQUENCE [LARGE SCALE GENOMIC DNA]</scope>
    <source>
        <strain evidence="1 2">DSM 45524</strain>
    </source>
</reference>
<evidence type="ECO:0000313" key="2">
    <source>
        <dbReference type="Proteomes" id="UP000295627"/>
    </source>
</evidence>